<proteinExistence type="predicted"/>
<comment type="caution">
    <text evidence="2">The sequence shown here is derived from an EMBL/GenBank/DDBJ whole genome shotgun (WGS) entry which is preliminary data.</text>
</comment>
<dbReference type="OrthoDB" id="3552669at2759"/>
<gene>
    <name evidence="2" type="ORF">SCLTRI_LOCUS1465</name>
</gene>
<dbReference type="EMBL" id="CAJHIA010000006">
    <property type="protein sequence ID" value="CAD6441682.1"/>
    <property type="molecule type" value="Genomic_DNA"/>
</dbReference>
<evidence type="ECO:0000313" key="2">
    <source>
        <dbReference type="EMBL" id="CAD6441682.1"/>
    </source>
</evidence>
<feature type="compositionally biased region" description="Polar residues" evidence="1">
    <location>
        <begin position="269"/>
        <end position="299"/>
    </location>
</feature>
<keyword evidence="3" id="KW-1185">Reference proteome</keyword>
<evidence type="ECO:0000256" key="1">
    <source>
        <dbReference type="SAM" id="MobiDB-lite"/>
    </source>
</evidence>
<dbReference type="Proteomes" id="UP000624404">
    <property type="component" value="Unassembled WGS sequence"/>
</dbReference>
<accession>A0A8H2VNS3</accession>
<evidence type="ECO:0000313" key="3">
    <source>
        <dbReference type="Proteomes" id="UP000624404"/>
    </source>
</evidence>
<name>A0A8H2VNS3_9HELO</name>
<sequence length="329" mass="37436">MFGDSQNKALENCLTAYVKNSIGDGIDPVHHLSAFIPADQFFWLEASYKAFEFSKIIETGNWHNLTPKIESKVFKNAKEKFDFWWQDIQGSWAIFAPGVPLRIRTDGGQGHKTFSTIPVPYVAVTLDSHGTLNRYLRTECLMLQLCAPKFLVEIGLPCSNLVEQALLGYVEWDNRMVLREARHLLAMSEKDFAIFYETLLQAAAGPLDIMLEEVVTQERAYEDKPFYNDIEAGRRNDIASDDDVMLPCKGDQLTLQWQGKGVDREYAMETTSPPITPSESNDIPRQTQTYEPRQASHTPANPHDSPPQPLWSQIHLRRNAVNHPRQNAE</sequence>
<protein>
    <submittedName>
        <fullName evidence="2">E7508049-1b3d-4631-8d3f-fa210ad472e8</fullName>
    </submittedName>
</protein>
<organism evidence="2 3">
    <name type="scientific">Sclerotinia trifoliorum</name>
    <dbReference type="NCBI Taxonomy" id="28548"/>
    <lineage>
        <taxon>Eukaryota</taxon>
        <taxon>Fungi</taxon>
        <taxon>Dikarya</taxon>
        <taxon>Ascomycota</taxon>
        <taxon>Pezizomycotina</taxon>
        <taxon>Leotiomycetes</taxon>
        <taxon>Helotiales</taxon>
        <taxon>Sclerotiniaceae</taxon>
        <taxon>Sclerotinia</taxon>
    </lineage>
</organism>
<feature type="region of interest" description="Disordered" evidence="1">
    <location>
        <begin position="269"/>
        <end position="329"/>
    </location>
</feature>
<reference evidence="2" key="1">
    <citation type="submission" date="2020-10" db="EMBL/GenBank/DDBJ databases">
        <authorList>
            <person name="Kusch S."/>
        </authorList>
    </citation>
    <scope>NUCLEOTIDE SEQUENCE</scope>
    <source>
        <strain evidence="2">SwB9</strain>
    </source>
</reference>
<dbReference type="AlphaFoldDB" id="A0A8H2VNS3"/>